<feature type="compositionally biased region" description="Polar residues" evidence="1">
    <location>
        <begin position="58"/>
        <end position="67"/>
    </location>
</feature>
<evidence type="ECO:0000313" key="3">
    <source>
        <dbReference type="Proteomes" id="UP000605784"/>
    </source>
</evidence>
<evidence type="ECO:0000313" key="2">
    <source>
        <dbReference type="EMBL" id="GGO03409.1"/>
    </source>
</evidence>
<comment type="caution">
    <text evidence="2">The sequence shown here is derived from an EMBL/GenBank/DDBJ whole genome shotgun (WGS) entry which is preliminary data.</text>
</comment>
<sequence>MPGKARLRLSTAIAAVPGGLGLAITAVAHGGSLGFGPTITAIAAVAAVAATACEGDDTCQSGRSNEAPSGGFPRRVF</sequence>
<name>A0A830GSS2_9EURY</name>
<keyword evidence="3" id="KW-1185">Reference proteome</keyword>
<evidence type="ECO:0000256" key="1">
    <source>
        <dbReference type="SAM" id="MobiDB-lite"/>
    </source>
</evidence>
<dbReference type="AlphaFoldDB" id="A0A830GSS2"/>
<protein>
    <submittedName>
        <fullName evidence="2">Uncharacterized protein</fullName>
    </submittedName>
</protein>
<reference evidence="2" key="2">
    <citation type="submission" date="2020-09" db="EMBL/GenBank/DDBJ databases">
        <authorList>
            <person name="Sun Q."/>
            <person name="Ohkuma M."/>
        </authorList>
    </citation>
    <scope>NUCLEOTIDE SEQUENCE</scope>
    <source>
        <strain evidence="2">JCM 17820</strain>
    </source>
</reference>
<dbReference type="EMBL" id="BMOU01000007">
    <property type="protein sequence ID" value="GGO03409.1"/>
    <property type="molecule type" value="Genomic_DNA"/>
</dbReference>
<proteinExistence type="predicted"/>
<organism evidence="2 3">
    <name type="scientific">Haloarcula pellucida</name>
    <dbReference type="NCBI Taxonomy" id="1427151"/>
    <lineage>
        <taxon>Archaea</taxon>
        <taxon>Methanobacteriati</taxon>
        <taxon>Methanobacteriota</taxon>
        <taxon>Stenosarchaea group</taxon>
        <taxon>Halobacteria</taxon>
        <taxon>Halobacteriales</taxon>
        <taxon>Haloarculaceae</taxon>
        <taxon>Haloarcula</taxon>
    </lineage>
</organism>
<dbReference type="Proteomes" id="UP000605784">
    <property type="component" value="Unassembled WGS sequence"/>
</dbReference>
<gene>
    <name evidence="2" type="ORF">GCM10009030_39020</name>
</gene>
<reference evidence="2" key="1">
    <citation type="journal article" date="2014" name="Int. J. Syst. Evol. Microbiol.">
        <title>Complete genome sequence of Corynebacterium casei LMG S-19264T (=DSM 44701T), isolated from a smear-ripened cheese.</title>
        <authorList>
            <consortium name="US DOE Joint Genome Institute (JGI-PGF)"/>
            <person name="Walter F."/>
            <person name="Albersmeier A."/>
            <person name="Kalinowski J."/>
            <person name="Ruckert C."/>
        </authorList>
    </citation>
    <scope>NUCLEOTIDE SEQUENCE</scope>
    <source>
        <strain evidence="2">JCM 17820</strain>
    </source>
</reference>
<accession>A0A830GSS2</accession>
<feature type="region of interest" description="Disordered" evidence="1">
    <location>
        <begin position="56"/>
        <end position="77"/>
    </location>
</feature>